<accession>A0A0T6LP56</accession>
<dbReference type="GO" id="GO:0008757">
    <property type="term" value="F:S-adenosylmethionine-dependent methyltransferase activity"/>
    <property type="evidence" value="ECO:0007669"/>
    <property type="project" value="InterPro"/>
</dbReference>
<proteinExistence type="inferred from homology"/>
<dbReference type="Pfam" id="PF08241">
    <property type="entry name" value="Methyltransf_11"/>
    <property type="match status" value="1"/>
</dbReference>
<keyword evidence="6" id="KW-1185">Reference proteome</keyword>
<dbReference type="Proteomes" id="UP000050867">
    <property type="component" value="Unassembled WGS sequence"/>
</dbReference>
<dbReference type="Gene3D" id="3.40.50.150">
    <property type="entry name" value="Vaccinia Virus protein VP39"/>
    <property type="match status" value="1"/>
</dbReference>
<protein>
    <submittedName>
        <fullName evidence="5">Methyltransferase</fullName>
    </submittedName>
</protein>
<dbReference type="InterPro" id="IPR051052">
    <property type="entry name" value="Diverse_substrate_MTase"/>
</dbReference>
<dbReference type="EMBL" id="LLZU01000035">
    <property type="protein sequence ID" value="KRV47665.1"/>
    <property type="molecule type" value="Genomic_DNA"/>
</dbReference>
<evidence type="ECO:0000259" key="4">
    <source>
        <dbReference type="Pfam" id="PF08241"/>
    </source>
</evidence>
<dbReference type="AlphaFoldDB" id="A0A0T6LP56"/>
<dbReference type="eggNOG" id="COG2226">
    <property type="taxonomic scope" value="Bacteria"/>
</dbReference>
<gene>
    <name evidence="5" type="ORF">AQ490_04540</name>
</gene>
<comment type="caution">
    <text evidence="5">The sequence shown here is derived from an EMBL/GenBank/DDBJ whole genome shotgun (WGS) entry which is preliminary data.</text>
</comment>
<dbReference type="GO" id="GO:0032259">
    <property type="term" value="P:methylation"/>
    <property type="evidence" value="ECO:0007669"/>
    <property type="project" value="UniProtKB-KW"/>
</dbReference>
<evidence type="ECO:0000313" key="6">
    <source>
        <dbReference type="Proteomes" id="UP000050867"/>
    </source>
</evidence>
<dbReference type="PANTHER" id="PTHR44942:SF4">
    <property type="entry name" value="METHYLTRANSFERASE TYPE 11 DOMAIN-CONTAINING PROTEIN"/>
    <property type="match status" value="1"/>
</dbReference>
<organism evidence="5 6">
    <name type="scientific">Wenjunlia vitaminophila</name>
    <name type="common">Streptomyces vitaminophilus</name>
    <dbReference type="NCBI Taxonomy" id="76728"/>
    <lineage>
        <taxon>Bacteria</taxon>
        <taxon>Bacillati</taxon>
        <taxon>Actinomycetota</taxon>
        <taxon>Actinomycetes</taxon>
        <taxon>Kitasatosporales</taxon>
        <taxon>Streptomycetaceae</taxon>
        <taxon>Wenjunlia</taxon>
    </lineage>
</organism>
<dbReference type="STRING" id="76728.AQ490_04540"/>
<feature type="domain" description="Methyltransferase type 11" evidence="4">
    <location>
        <begin position="44"/>
        <end position="138"/>
    </location>
</feature>
<dbReference type="CDD" id="cd02440">
    <property type="entry name" value="AdoMet_MTases"/>
    <property type="match status" value="1"/>
</dbReference>
<dbReference type="RefSeq" id="WP_018386074.1">
    <property type="nucleotide sequence ID" value="NZ_LLZU01000035.1"/>
</dbReference>
<evidence type="ECO:0000256" key="3">
    <source>
        <dbReference type="ARBA" id="ARBA00022679"/>
    </source>
</evidence>
<dbReference type="OrthoDB" id="9797252at2"/>
<evidence type="ECO:0000313" key="5">
    <source>
        <dbReference type="EMBL" id="KRV47665.1"/>
    </source>
</evidence>
<evidence type="ECO:0000256" key="1">
    <source>
        <dbReference type="ARBA" id="ARBA00008361"/>
    </source>
</evidence>
<comment type="similarity">
    <text evidence="1">Belongs to the methyltransferase superfamily.</text>
</comment>
<dbReference type="PANTHER" id="PTHR44942">
    <property type="entry name" value="METHYLTRANSF_11 DOMAIN-CONTAINING PROTEIN"/>
    <property type="match status" value="1"/>
</dbReference>
<evidence type="ECO:0000256" key="2">
    <source>
        <dbReference type="ARBA" id="ARBA00022603"/>
    </source>
</evidence>
<keyword evidence="2 5" id="KW-0489">Methyltransferase</keyword>
<dbReference type="SUPFAM" id="SSF53335">
    <property type="entry name" value="S-adenosyl-L-methionine-dependent methyltransferases"/>
    <property type="match status" value="1"/>
</dbReference>
<dbReference type="InterPro" id="IPR029063">
    <property type="entry name" value="SAM-dependent_MTases_sf"/>
</dbReference>
<reference evidence="5 6" key="1">
    <citation type="submission" date="2015-10" db="EMBL/GenBank/DDBJ databases">
        <title>Draft genome sequence of pyrrolomycin-producing Streptomyces vitaminophilus.</title>
        <authorList>
            <person name="Graham D.E."/>
            <person name="Mahan K.M."/>
            <person name="Klingeman D.M."/>
            <person name="Hettich R.L."/>
            <person name="Parry R.J."/>
        </authorList>
    </citation>
    <scope>NUCLEOTIDE SEQUENCE [LARGE SCALE GENOMIC DNA]</scope>
    <source>
        <strain evidence="5 6">ATCC 31673</strain>
    </source>
</reference>
<dbReference type="InterPro" id="IPR013216">
    <property type="entry name" value="Methyltransf_11"/>
</dbReference>
<sequence>MTEPFHADFGLTAEDYGRHRAGFPPELVERLNGRGIGLPGQDVVDLGTGTGTLARLLARAGARVTGVDPAAPMLEQARELDRASGVEIDYRVGRAEDTGLPGASFDVVSAGQCWHWFDAPRAAAEVRRLLRPGGRVVIAHFDWLPLPGNLAEATERLVLEHNPAWSFGGGTGLHPRWLTDLAVAGFHGIETFSFDVAVRYRPEDWVGRIRASAGVGASLPPDQVERFSADLTRVLHRDFPGDVLVVPHRVWAVHADGGTTA</sequence>
<name>A0A0T6LP56_WENVI</name>
<keyword evidence="3 5" id="KW-0808">Transferase</keyword>